<keyword evidence="3 6" id="KW-0560">Oxidoreductase</keyword>
<evidence type="ECO:0000256" key="5">
    <source>
        <dbReference type="PIRSR" id="PIRSR604294-1"/>
    </source>
</evidence>
<name>A0A838XYF2_9HYPH</name>
<dbReference type="RefSeq" id="WP_181761753.1">
    <property type="nucleotide sequence ID" value="NZ_BMCR01000004.1"/>
</dbReference>
<proteinExistence type="inferred from homology"/>
<reference evidence="7 8" key="1">
    <citation type="submission" date="2020-07" db="EMBL/GenBank/DDBJ databases">
        <authorList>
            <person name="Li M."/>
        </authorList>
    </citation>
    <scope>NUCLEOTIDE SEQUENCE [LARGE SCALE GENOMIC DNA]</scope>
    <source>
        <strain evidence="7 8">DSM 23284</strain>
    </source>
</reference>
<dbReference type="Pfam" id="PF03055">
    <property type="entry name" value="RPE65"/>
    <property type="match status" value="1"/>
</dbReference>
<accession>A0A838XYF2</accession>
<evidence type="ECO:0000313" key="7">
    <source>
        <dbReference type="EMBL" id="MBA4613558.1"/>
    </source>
</evidence>
<dbReference type="EMBL" id="JACEON010000020">
    <property type="protein sequence ID" value="MBA4613558.1"/>
    <property type="molecule type" value="Genomic_DNA"/>
</dbReference>
<keyword evidence="2 5" id="KW-0479">Metal-binding</keyword>
<dbReference type="AlphaFoldDB" id="A0A838XYF2"/>
<evidence type="ECO:0000256" key="4">
    <source>
        <dbReference type="ARBA" id="ARBA00023004"/>
    </source>
</evidence>
<organism evidence="7 8">
    <name type="scientific">Stappia taiwanensis</name>
    <dbReference type="NCBI Taxonomy" id="992267"/>
    <lineage>
        <taxon>Bacteria</taxon>
        <taxon>Pseudomonadati</taxon>
        <taxon>Pseudomonadota</taxon>
        <taxon>Alphaproteobacteria</taxon>
        <taxon>Hyphomicrobiales</taxon>
        <taxon>Stappiaceae</taxon>
        <taxon>Stappia</taxon>
    </lineage>
</organism>
<comment type="caution">
    <text evidence="7">The sequence shown here is derived from an EMBL/GenBank/DDBJ whole genome shotgun (WGS) entry which is preliminary data.</text>
</comment>
<gene>
    <name evidence="7" type="ORF">H1W37_18015</name>
</gene>
<evidence type="ECO:0000313" key="8">
    <source>
        <dbReference type="Proteomes" id="UP000559404"/>
    </source>
</evidence>
<dbReference type="PANTHER" id="PTHR10543">
    <property type="entry name" value="BETA-CAROTENE DIOXYGENASE"/>
    <property type="match status" value="1"/>
</dbReference>
<feature type="binding site" evidence="5">
    <location>
        <position position="470"/>
    </location>
    <ligand>
        <name>Fe cation</name>
        <dbReference type="ChEBI" id="CHEBI:24875"/>
        <note>catalytic</note>
    </ligand>
</feature>
<feature type="binding site" evidence="5">
    <location>
        <position position="225"/>
    </location>
    <ligand>
        <name>Fe cation</name>
        <dbReference type="ChEBI" id="CHEBI:24875"/>
        <note>catalytic</note>
    </ligand>
</feature>
<dbReference type="Proteomes" id="UP000559404">
    <property type="component" value="Unassembled WGS sequence"/>
</dbReference>
<evidence type="ECO:0000256" key="2">
    <source>
        <dbReference type="ARBA" id="ARBA00022723"/>
    </source>
</evidence>
<dbReference type="GO" id="GO:0010436">
    <property type="term" value="F:carotenoid dioxygenase activity"/>
    <property type="evidence" value="ECO:0007669"/>
    <property type="project" value="TreeGrafter"/>
</dbReference>
<reference evidence="7 8" key="2">
    <citation type="submission" date="2020-08" db="EMBL/GenBank/DDBJ databases">
        <title>Stappia taiwanensis sp. nov., isolated from a coastal thermal spring.</title>
        <authorList>
            <person name="Kampfer P."/>
        </authorList>
    </citation>
    <scope>NUCLEOTIDE SEQUENCE [LARGE SCALE GENOMIC DNA]</scope>
    <source>
        <strain evidence="7 8">DSM 23284</strain>
    </source>
</reference>
<dbReference type="GO" id="GO:0046872">
    <property type="term" value="F:metal ion binding"/>
    <property type="evidence" value="ECO:0007669"/>
    <property type="project" value="UniProtKB-KW"/>
</dbReference>
<dbReference type="EC" id="1.13.11.-" evidence="6"/>
<comment type="cofactor">
    <cofactor evidence="5 6">
        <name>Fe(2+)</name>
        <dbReference type="ChEBI" id="CHEBI:29033"/>
    </cofactor>
    <text evidence="5 6">Binds 1 Fe(2+) ion per subunit.</text>
</comment>
<dbReference type="GO" id="GO:0016121">
    <property type="term" value="P:carotene catabolic process"/>
    <property type="evidence" value="ECO:0007669"/>
    <property type="project" value="TreeGrafter"/>
</dbReference>
<feature type="binding site" evidence="5">
    <location>
        <position position="288"/>
    </location>
    <ligand>
        <name>Fe cation</name>
        <dbReference type="ChEBI" id="CHEBI:24875"/>
        <note>catalytic</note>
    </ligand>
</feature>
<protein>
    <recommendedName>
        <fullName evidence="6">Dioxygenase</fullName>
        <ecNumber evidence="6">1.13.11.-</ecNumber>
    </recommendedName>
</protein>
<evidence type="ECO:0000256" key="1">
    <source>
        <dbReference type="ARBA" id="ARBA00006787"/>
    </source>
</evidence>
<sequence>MDAATKRIETGELTGINTLNPYLQGVYEPVKREVTALELEVIGEIPQDLFGGYYRNGPNPVHAPTALHHWFDGDGMLHAIYFENGKAEYRNRYLQTDDHRAEVAGTLDAGGILLPANRERSGTVYKDTANTDVVLHNGELMALWYVSGTPVRVNPRTLETIGNETFGGKLPRHVSAHSKVDGRTGEFVFFDYSLTEPWMSFGVVSANNELVNFDRVELPGPRLPHDMGLTENYLILHDLPVLMTETGLRRGTWNIRHADQPARFGVVPRNGRGDQVKWFETDSCYIYHVVNCWEEGDEVVMVACKMQPHGHRAGSEFGAYGPMVEVLSLHAVPVEWRMNMRTGACTQRQLDDRIGEFPVVNLEHTGYHSRWSYHVSIKSDEIRLLFDGLYKYDLLSGKAEEHMFEPGVYGSEPAFAPRVGATAEDDGYVITFVTDEATGRSEVRILDARNFSDAPVARVILPQRMPAGFHGTWAPGEAFVR</sequence>
<feature type="binding site" evidence="5">
    <location>
        <position position="177"/>
    </location>
    <ligand>
        <name>Fe cation</name>
        <dbReference type="ChEBI" id="CHEBI:24875"/>
        <note>catalytic</note>
    </ligand>
</feature>
<evidence type="ECO:0000256" key="6">
    <source>
        <dbReference type="RuleBase" id="RU364048"/>
    </source>
</evidence>
<evidence type="ECO:0000256" key="3">
    <source>
        <dbReference type="ARBA" id="ARBA00023002"/>
    </source>
</evidence>
<comment type="similarity">
    <text evidence="1 6">Belongs to the carotenoid oxygenase family.</text>
</comment>
<keyword evidence="4 5" id="KW-0408">Iron</keyword>
<keyword evidence="8" id="KW-1185">Reference proteome</keyword>
<dbReference type="InterPro" id="IPR004294">
    <property type="entry name" value="Carotenoid_Oase"/>
</dbReference>
<dbReference type="PANTHER" id="PTHR10543:SF89">
    <property type="entry name" value="CAROTENOID 9,10(9',10')-CLEAVAGE DIOXYGENASE 1"/>
    <property type="match status" value="1"/>
</dbReference>
<keyword evidence="6" id="KW-0223">Dioxygenase</keyword>